<reference evidence="2 3" key="1">
    <citation type="submission" date="2016-03" db="EMBL/GenBank/DDBJ databases">
        <title>EvidentialGene: Evidence-directed Construction of Genes on Genomes.</title>
        <authorList>
            <person name="Gilbert D.G."/>
            <person name="Choi J.-H."/>
            <person name="Mockaitis K."/>
            <person name="Colbourne J."/>
            <person name="Pfrender M."/>
        </authorList>
    </citation>
    <scope>NUCLEOTIDE SEQUENCE [LARGE SCALE GENOMIC DNA]</scope>
    <source>
        <strain evidence="2 3">Xinb3</strain>
        <tissue evidence="2">Complete organism</tissue>
    </source>
</reference>
<dbReference type="PANTHER" id="PTHR45786">
    <property type="entry name" value="DNA BINDING PROTEIN-LIKE"/>
    <property type="match status" value="1"/>
</dbReference>
<protein>
    <recommendedName>
        <fullName evidence="4">Helitron helicase-like domain-containing protein</fullName>
    </recommendedName>
</protein>
<name>A0A164SG83_9CRUS</name>
<dbReference type="OrthoDB" id="6372266at2759"/>
<feature type="region of interest" description="Disordered" evidence="1">
    <location>
        <begin position="65"/>
        <end position="85"/>
    </location>
</feature>
<sequence length="607" mass="70409">MCDSNKCVTGATCFKLFLILKKCTSSTEEQKAAKNLKLSEKRAAELPDIREKRLLDVRERRKAKRQKFLSERQDSQEPRLDDQKNACNIGSSELTVATRVKHSLEPQHVCENEIMNEAEGKREANRQHMINNRRIEYDKEMEEIEETNRVRMAQILLGNDEDQEEMLNLRQSNEAQNHTEMVIVETEEEQQHRLEYLAQNRSNKVTKTHQVAQKLLKNEDSVPVHHSGKMDEICNYCGARHFKGEKASDQKFSICCSKGKVILPPPKGCPELLYHLFTNNHPKSPHFIKMIRNYNNALAFASMGAQIDYLPGRGPYCFRIHGQMYHDTTAVRYQNEDSLNHPAPKYAQLYFIDSTQANQFRSNNHANGRCDPFLMAQLDSLLRQCNPYAVVYKNMRQMKTEEDLLDEMEGRMPMEIDFHNDRRTQDERRYNSPTPEEIAVVFKSIDGAPPENRDIRGHLLIPQRGNRFIRIDTQKPMCDPMTYPLLFPNGEARVVRDAAENTGPDFVEPELKPEDSLHIDPDAPVLRRSNRRSRITQCEYYSSRMSIRGYFNAALYGGPLTQQWTVDSYVKVEANQVKYLQTHQADLHVTQYNGLMDYLNTRAESEK</sequence>
<evidence type="ECO:0000313" key="2">
    <source>
        <dbReference type="EMBL" id="KZS09596.1"/>
    </source>
</evidence>
<organism evidence="2 3">
    <name type="scientific">Daphnia magna</name>
    <dbReference type="NCBI Taxonomy" id="35525"/>
    <lineage>
        <taxon>Eukaryota</taxon>
        <taxon>Metazoa</taxon>
        <taxon>Ecdysozoa</taxon>
        <taxon>Arthropoda</taxon>
        <taxon>Crustacea</taxon>
        <taxon>Branchiopoda</taxon>
        <taxon>Diplostraca</taxon>
        <taxon>Cladocera</taxon>
        <taxon>Anomopoda</taxon>
        <taxon>Daphniidae</taxon>
        <taxon>Daphnia</taxon>
    </lineage>
</organism>
<feature type="compositionally biased region" description="Basic and acidic residues" evidence="1">
    <location>
        <begin position="68"/>
        <end position="84"/>
    </location>
</feature>
<evidence type="ECO:0000256" key="1">
    <source>
        <dbReference type="SAM" id="MobiDB-lite"/>
    </source>
</evidence>
<dbReference type="STRING" id="35525.A0A164SG83"/>
<evidence type="ECO:0000313" key="3">
    <source>
        <dbReference type="Proteomes" id="UP000076858"/>
    </source>
</evidence>
<comment type="caution">
    <text evidence="2">The sequence shown here is derived from an EMBL/GenBank/DDBJ whole genome shotgun (WGS) entry which is preliminary data.</text>
</comment>
<dbReference type="Proteomes" id="UP000076858">
    <property type="component" value="Unassembled WGS sequence"/>
</dbReference>
<gene>
    <name evidence="2" type="ORF">APZ42_026140</name>
</gene>
<proteinExistence type="predicted"/>
<keyword evidence="3" id="KW-1185">Reference proteome</keyword>
<dbReference type="PANTHER" id="PTHR45786:SF74">
    <property type="entry name" value="ATP-DEPENDENT DNA HELICASE"/>
    <property type="match status" value="1"/>
</dbReference>
<dbReference type="AlphaFoldDB" id="A0A164SG83"/>
<accession>A0A164SG83</accession>
<feature type="non-terminal residue" evidence="2">
    <location>
        <position position="607"/>
    </location>
</feature>
<dbReference type="EMBL" id="LRGB01002024">
    <property type="protein sequence ID" value="KZS09596.1"/>
    <property type="molecule type" value="Genomic_DNA"/>
</dbReference>
<evidence type="ECO:0008006" key="4">
    <source>
        <dbReference type="Google" id="ProtNLM"/>
    </source>
</evidence>